<gene>
    <name evidence="1" type="ORF">PHET_02312</name>
</gene>
<accession>A0A8J4WIP4</accession>
<proteinExistence type="predicted"/>
<organism evidence="1 2">
    <name type="scientific">Paragonimus heterotremus</name>
    <dbReference type="NCBI Taxonomy" id="100268"/>
    <lineage>
        <taxon>Eukaryota</taxon>
        <taxon>Metazoa</taxon>
        <taxon>Spiralia</taxon>
        <taxon>Lophotrochozoa</taxon>
        <taxon>Platyhelminthes</taxon>
        <taxon>Trematoda</taxon>
        <taxon>Digenea</taxon>
        <taxon>Plagiorchiida</taxon>
        <taxon>Troglotremata</taxon>
        <taxon>Troglotrematidae</taxon>
        <taxon>Paragonimus</taxon>
    </lineage>
</organism>
<reference evidence="1" key="1">
    <citation type="submission" date="2019-05" db="EMBL/GenBank/DDBJ databases">
        <title>Annotation for the trematode Paragonimus heterotremus.</title>
        <authorList>
            <person name="Choi Y.-J."/>
        </authorList>
    </citation>
    <scope>NUCLEOTIDE SEQUENCE</scope>
    <source>
        <strain evidence="1">LC</strain>
    </source>
</reference>
<evidence type="ECO:0000313" key="1">
    <source>
        <dbReference type="EMBL" id="KAF5404093.1"/>
    </source>
</evidence>
<protein>
    <submittedName>
        <fullName evidence="1">Uncharacterized protein</fullName>
    </submittedName>
</protein>
<sequence length="32" mass="3882">MLKKTASMPFWKHQLKLVETYKKHLFQPFAGF</sequence>
<evidence type="ECO:0000313" key="2">
    <source>
        <dbReference type="Proteomes" id="UP000748531"/>
    </source>
</evidence>
<dbReference type="EMBL" id="LUCH01000889">
    <property type="protein sequence ID" value="KAF5404093.1"/>
    <property type="molecule type" value="Genomic_DNA"/>
</dbReference>
<dbReference type="AlphaFoldDB" id="A0A8J4WIP4"/>
<name>A0A8J4WIP4_9TREM</name>
<comment type="caution">
    <text evidence="1">The sequence shown here is derived from an EMBL/GenBank/DDBJ whole genome shotgun (WGS) entry which is preliminary data.</text>
</comment>
<keyword evidence="2" id="KW-1185">Reference proteome</keyword>
<dbReference type="Proteomes" id="UP000748531">
    <property type="component" value="Unassembled WGS sequence"/>
</dbReference>